<accession>A0A9D4N2R9</accession>
<gene>
    <name evidence="1" type="ORF">DPMN_010836</name>
</gene>
<evidence type="ECO:0000313" key="1">
    <source>
        <dbReference type="EMBL" id="KAH3886823.1"/>
    </source>
</evidence>
<proteinExistence type="predicted"/>
<reference evidence="1" key="2">
    <citation type="submission" date="2020-11" db="EMBL/GenBank/DDBJ databases">
        <authorList>
            <person name="McCartney M.A."/>
            <person name="Auch B."/>
            <person name="Kono T."/>
            <person name="Mallez S."/>
            <person name="Becker A."/>
            <person name="Gohl D.M."/>
            <person name="Silverstein K.A.T."/>
            <person name="Koren S."/>
            <person name="Bechman K.B."/>
            <person name="Herman A."/>
            <person name="Abrahante J.E."/>
            <person name="Garbe J."/>
        </authorList>
    </citation>
    <scope>NUCLEOTIDE SEQUENCE</scope>
    <source>
        <strain evidence="1">Duluth1</strain>
        <tissue evidence="1">Whole animal</tissue>
    </source>
</reference>
<name>A0A9D4N2R9_DREPO</name>
<organism evidence="1 2">
    <name type="scientific">Dreissena polymorpha</name>
    <name type="common">Zebra mussel</name>
    <name type="synonym">Mytilus polymorpha</name>
    <dbReference type="NCBI Taxonomy" id="45954"/>
    <lineage>
        <taxon>Eukaryota</taxon>
        <taxon>Metazoa</taxon>
        <taxon>Spiralia</taxon>
        <taxon>Lophotrochozoa</taxon>
        <taxon>Mollusca</taxon>
        <taxon>Bivalvia</taxon>
        <taxon>Autobranchia</taxon>
        <taxon>Heteroconchia</taxon>
        <taxon>Euheterodonta</taxon>
        <taxon>Imparidentia</taxon>
        <taxon>Neoheterodontei</taxon>
        <taxon>Myida</taxon>
        <taxon>Dreissenoidea</taxon>
        <taxon>Dreissenidae</taxon>
        <taxon>Dreissena</taxon>
    </lineage>
</organism>
<sequence length="76" mass="8063">MRSSKSSPGKRFFAGDLFGKALTLSLSGLLNSSELVEVSLDPVALLLLGVVSTLELEDLGVFDWTVSEVHGVPQTT</sequence>
<keyword evidence="2" id="KW-1185">Reference proteome</keyword>
<dbReference type="EMBL" id="JAIWYP010000001">
    <property type="protein sequence ID" value="KAH3886823.1"/>
    <property type="molecule type" value="Genomic_DNA"/>
</dbReference>
<evidence type="ECO:0000313" key="2">
    <source>
        <dbReference type="Proteomes" id="UP000828390"/>
    </source>
</evidence>
<dbReference type="Proteomes" id="UP000828390">
    <property type="component" value="Unassembled WGS sequence"/>
</dbReference>
<protein>
    <submittedName>
        <fullName evidence="1">Uncharacterized protein</fullName>
    </submittedName>
</protein>
<reference evidence="1" key="1">
    <citation type="journal article" date="2019" name="bioRxiv">
        <title>The Genome of the Zebra Mussel, Dreissena polymorpha: A Resource for Invasive Species Research.</title>
        <authorList>
            <person name="McCartney M.A."/>
            <person name="Auch B."/>
            <person name="Kono T."/>
            <person name="Mallez S."/>
            <person name="Zhang Y."/>
            <person name="Obille A."/>
            <person name="Becker A."/>
            <person name="Abrahante J.E."/>
            <person name="Garbe J."/>
            <person name="Badalamenti J.P."/>
            <person name="Herman A."/>
            <person name="Mangelson H."/>
            <person name="Liachko I."/>
            <person name="Sullivan S."/>
            <person name="Sone E.D."/>
            <person name="Koren S."/>
            <person name="Silverstein K.A.T."/>
            <person name="Beckman K.B."/>
            <person name="Gohl D.M."/>
        </authorList>
    </citation>
    <scope>NUCLEOTIDE SEQUENCE</scope>
    <source>
        <strain evidence="1">Duluth1</strain>
        <tissue evidence="1">Whole animal</tissue>
    </source>
</reference>
<dbReference type="AlphaFoldDB" id="A0A9D4N2R9"/>
<comment type="caution">
    <text evidence="1">The sequence shown here is derived from an EMBL/GenBank/DDBJ whole genome shotgun (WGS) entry which is preliminary data.</text>
</comment>